<dbReference type="RefSeq" id="WP_212226385.1">
    <property type="nucleotide sequence ID" value="NZ_JAGUCN010000004.1"/>
</dbReference>
<keyword evidence="2" id="KW-1185">Reference proteome</keyword>
<dbReference type="EMBL" id="JAGUCN010000004">
    <property type="protein sequence ID" value="MBS2210762.1"/>
    <property type="molecule type" value="Genomic_DNA"/>
</dbReference>
<proteinExistence type="predicted"/>
<gene>
    <name evidence="1" type="ORF">KEM09_05095</name>
</gene>
<comment type="caution">
    <text evidence="1">The sequence shown here is derived from an EMBL/GenBank/DDBJ whole genome shotgun (WGS) entry which is preliminary data.</text>
</comment>
<accession>A0ABS5K769</accession>
<evidence type="ECO:0008006" key="3">
    <source>
        <dbReference type="Google" id="ProtNLM"/>
    </source>
</evidence>
<dbReference type="Proteomes" id="UP000721861">
    <property type="component" value="Unassembled WGS sequence"/>
</dbReference>
<organism evidence="1 2">
    <name type="scientific">Carboxylicivirga mesophila</name>
    <dbReference type="NCBI Taxonomy" id="1166478"/>
    <lineage>
        <taxon>Bacteria</taxon>
        <taxon>Pseudomonadati</taxon>
        <taxon>Bacteroidota</taxon>
        <taxon>Bacteroidia</taxon>
        <taxon>Marinilabiliales</taxon>
        <taxon>Marinilabiliaceae</taxon>
        <taxon>Carboxylicivirga</taxon>
    </lineage>
</organism>
<evidence type="ECO:0000313" key="2">
    <source>
        <dbReference type="Proteomes" id="UP000721861"/>
    </source>
</evidence>
<reference evidence="1 2" key="1">
    <citation type="journal article" date="2014" name="Int. J. Syst. Evol. Microbiol.">
        <title>Carboxylicivirga gen. nov. in the family Marinilabiliaceae with two novel species, Carboxylicivirga mesophila sp. nov. and Carboxylicivirga taeanensis sp. nov., and reclassification of Cytophaga fermentans as Saccharicrinis fermentans gen. nov., comb. nov.</title>
        <authorList>
            <person name="Yang S.H."/>
            <person name="Seo H.S."/>
            <person name="Woo J.H."/>
            <person name="Oh H.M."/>
            <person name="Jang H."/>
            <person name="Lee J.H."/>
            <person name="Kim S.J."/>
            <person name="Kwon K.K."/>
        </authorList>
    </citation>
    <scope>NUCLEOTIDE SEQUENCE [LARGE SCALE GENOMIC DNA]</scope>
    <source>
        <strain evidence="1 2">JCM 18290</strain>
    </source>
</reference>
<name>A0ABS5K769_9BACT</name>
<protein>
    <recommendedName>
        <fullName evidence="3">Outer membrane protein beta-barrel domain-containing protein</fullName>
    </recommendedName>
</protein>
<evidence type="ECO:0000313" key="1">
    <source>
        <dbReference type="EMBL" id="MBS2210762.1"/>
    </source>
</evidence>
<sequence>MNLKIFLTILSTLFYLVCWSQSDSTYSPYELMSSYYNKDFRPFKKKNIYLGFAFSIEDKKMQNTDYLIQKIIDGERLNYNILLKGGYYTGEYGMVGVNINYYQNKFVGAIFREPDTLQSNSFTRGFAITPNFRSSVPLTANERLSFFTEIGFTFGVGNTLTRNTKNLDEVEKSFIKEHNFRIGLSPGITFFAMENFAFEVQLNVLGYELQATEKIVNGENESRVIRQNVDFDIDILSLELGLAYYFGANRR</sequence>